<feature type="non-terminal residue" evidence="1">
    <location>
        <position position="1"/>
    </location>
</feature>
<proteinExistence type="predicted"/>
<protein>
    <submittedName>
        <fullName evidence="1">Uncharacterized protein</fullName>
    </submittedName>
</protein>
<evidence type="ECO:0000313" key="1">
    <source>
        <dbReference type="EMBL" id="CAH1791648.1"/>
    </source>
</evidence>
<sequence>QNEVLICLGINLDDDNAFMHPKEVCQRCYSAFNKFKNYQRPITKELNELIKEINSKWKVQSEKQENCWLCQEYVRIRNPMGLKRKAVTDNDMLDTSTGSSFNFDETNLDLSSRFMCSTPKKRCTMTTTSVSAQVTPSRGRETTIKDIIDSKTIKDPLSVWEEKLLTSLVRRKMKHGQNDGELICKTGGKVRKQYYHKHDY</sequence>
<dbReference type="EMBL" id="CAIIXF020000008">
    <property type="protein sequence ID" value="CAH1791648.1"/>
    <property type="molecule type" value="Genomic_DNA"/>
</dbReference>
<keyword evidence="2" id="KW-1185">Reference proteome</keyword>
<name>A0A8S4PEG5_OWEFU</name>
<gene>
    <name evidence="1" type="ORF">OFUS_LOCUS16705</name>
</gene>
<evidence type="ECO:0000313" key="2">
    <source>
        <dbReference type="Proteomes" id="UP000749559"/>
    </source>
</evidence>
<comment type="caution">
    <text evidence="1">The sequence shown here is derived from an EMBL/GenBank/DDBJ whole genome shotgun (WGS) entry which is preliminary data.</text>
</comment>
<reference evidence="1" key="1">
    <citation type="submission" date="2022-03" db="EMBL/GenBank/DDBJ databases">
        <authorList>
            <person name="Martin C."/>
        </authorList>
    </citation>
    <scope>NUCLEOTIDE SEQUENCE</scope>
</reference>
<accession>A0A8S4PEG5</accession>
<dbReference type="AlphaFoldDB" id="A0A8S4PEG5"/>
<organism evidence="1 2">
    <name type="scientific">Owenia fusiformis</name>
    <name type="common">Polychaete worm</name>
    <dbReference type="NCBI Taxonomy" id="6347"/>
    <lineage>
        <taxon>Eukaryota</taxon>
        <taxon>Metazoa</taxon>
        <taxon>Spiralia</taxon>
        <taxon>Lophotrochozoa</taxon>
        <taxon>Annelida</taxon>
        <taxon>Polychaeta</taxon>
        <taxon>Sedentaria</taxon>
        <taxon>Canalipalpata</taxon>
        <taxon>Sabellida</taxon>
        <taxon>Oweniida</taxon>
        <taxon>Oweniidae</taxon>
        <taxon>Owenia</taxon>
    </lineage>
</organism>
<dbReference type="Proteomes" id="UP000749559">
    <property type="component" value="Unassembled WGS sequence"/>
</dbReference>